<name>A0ABP8PLQ8_9ACTN</name>
<keyword evidence="1" id="KW-0732">Signal</keyword>
<sequence>MALTVMAAIGTTLSTAGPAATALTGTGHTGTVGIATVAGRAGARTYATTRQNVRRRRGGR</sequence>
<evidence type="ECO:0000256" key="1">
    <source>
        <dbReference type="SAM" id="SignalP"/>
    </source>
</evidence>
<accession>A0ABP8PLQ8</accession>
<keyword evidence="3" id="KW-1185">Reference proteome</keyword>
<dbReference type="Proteomes" id="UP001500503">
    <property type="component" value="Unassembled WGS sequence"/>
</dbReference>
<feature type="chain" id="PRO_5045042546" description="Secreted protein" evidence="1">
    <location>
        <begin position="17"/>
        <end position="60"/>
    </location>
</feature>
<organism evidence="2 3">
    <name type="scientific">Actinoallomurus oryzae</name>
    <dbReference type="NCBI Taxonomy" id="502180"/>
    <lineage>
        <taxon>Bacteria</taxon>
        <taxon>Bacillati</taxon>
        <taxon>Actinomycetota</taxon>
        <taxon>Actinomycetes</taxon>
        <taxon>Streptosporangiales</taxon>
        <taxon>Thermomonosporaceae</taxon>
        <taxon>Actinoallomurus</taxon>
    </lineage>
</organism>
<evidence type="ECO:0000313" key="2">
    <source>
        <dbReference type="EMBL" id="GAA4488645.1"/>
    </source>
</evidence>
<dbReference type="EMBL" id="BAABHF010000013">
    <property type="protein sequence ID" value="GAA4488645.1"/>
    <property type="molecule type" value="Genomic_DNA"/>
</dbReference>
<evidence type="ECO:0008006" key="4">
    <source>
        <dbReference type="Google" id="ProtNLM"/>
    </source>
</evidence>
<feature type="signal peptide" evidence="1">
    <location>
        <begin position="1"/>
        <end position="16"/>
    </location>
</feature>
<reference evidence="3" key="1">
    <citation type="journal article" date="2019" name="Int. J. Syst. Evol. Microbiol.">
        <title>The Global Catalogue of Microorganisms (GCM) 10K type strain sequencing project: providing services to taxonomists for standard genome sequencing and annotation.</title>
        <authorList>
            <consortium name="The Broad Institute Genomics Platform"/>
            <consortium name="The Broad Institute Genome Sequencing Center for Infectious Disease"/>
            <person name="Wu L."/>
            <person name="Ma J."/>
        </authorList>
    </citation>
    <scope>NUCLEOTIDE SEQUENCE [LARGE SCALE GENOMIC DNA]</scope>
    <source>
        <strain evidence="3">JCM 17933</strain>
    </source>
</reference>
<protein>
    <recommendedName>
        <fullName evidence="4">Secreted protein</fullName>
    </recommendedName>
</protein>
<comment type="caution">
    <text evidence="2">The sequence shown here is derived from an EMBL/GenBank/DDBJ whole genome shotgun (WGS) entry which is preliminary data.</text>
</comment>
<proteinExistence type="predicted"/>
<gene>
    <name evidence="2" type="ORF">GCM10023191_018350</name>
</gene>
<evidence type="ECO:0000313" key="3">
    <source>
        <dbReference type="Proteomes" id="UP001500503"/>
    </source>
</evidence>